<dbReference type="InterPro" id="IPR049552">
    <property type="entry name" value="PKS_DH_N"/>
</dbReference>
<dbReference type="InterPro" id="IPR042104">
    <property type="entry name" value="PKS_dehydratase_sf"/>
</dbReference>
<evidence type="ECO:0000259" key="1">
    <source>
        <dbReference type="Pfam" id="PF21089"/>
    </source>
</evidence>
<dbReference type="Pfam" id="PF21089">
    <property type="entry name" value="PKS_DH_N"/>
    <property type="match status" value="1"/>
</dbReference>
<comment type="caution">
    <text evidence="2">The sequence shown here is derived from an EMBL/GenBank/DDBJ whole genome shotgun (WGS) entry which is preliminary data.</text>
</comment>
<dbReference type="Proteomes" id="UP000037773">
    <property type="component" value="Unassembled WGS sequence"/>
</dbReference>
<protein>
    <recommendedName>
        <fullName evidence="1">Polyketide synthase dehydratase domain-containing protein</fullName>
    </recommendedName>
</protein>
<keyword evidence="3" id="KW-1185">Reference proteome</keyword>
<dbReference type="EMBL" id="LGCN01000063">
    <property type="protein sequence ID" value="KOT43166.1"/>
    <property type="molecule type" value="Genomic_DNA"/>
</dbReference>
<sequence length="79" mass="8254">MCGPYGPHLATHSVVGEAVVPNTVLAELAARAGDEKDCTAVGELVVDTPLVLPRTGALHLRIRVGEPDATGRRLLTVQT</sequence>
<dbReference type="RefSeq" id="WP_030826402.1">
    <property type="nucleotide sequence ID" value="NZ_LGCN01000063.1"/>
</dbReference>
<evidence type="ECO:0000313" key="2">
    <source>
        <dbReference type="EMBL" id="KOT43166.1"/>
    </source>
</evidence>
<gene>
    <name evidence="2" type="ORF">ADK41_06855</name>
</gene>
<accession>A0A0M8QLJ9</accession>
<proteinExistence type="predicted"/>
<reference evidence="2 3" key="1">
    <citation type="submission" date="2015-07" db="EMBL/GenBank/DDBJ databases">
        <authorList>
            <person name="Noorani M."/>
        </authorList>
    </citation>
    <scope>NUCLEOTIDE SEQUENCE [LARGE SCALE GENOMIC DNA]</scope>
    <source>
        <strain evidence="2 3">NRRL B-24567</strain>
    </source>
</reference>
<dbReference type="Gene3D" id="3.10.129.110">
    <property type="entry name" value="Polyketide synthase dehydratase"/>
    <property type="match status" value="1"/>
</dbReference>
<feature type="domain" description="Polyketide synthase dehydratase" evidence="1">
    <location>
        <begin position="7"/>
        <end position="77"/>
    </location>
</feature>
<evidence type="ECO:0000313" key="3">
    <source>
        <dbReference type="Proteomes" id="UP000037773"/>
    </source>
</evidence>
<name>A0A0M8QLJ9_9ACTN</name>
<dbReference type="PATRIC" id="fig|36816.3.peg.1467"/>
<organism evidence="2 3">
    <name type="scientific">Streptomyces caelestis</name>
    <dbReference type="NCBI Taxonomy" id="36816"/>
    <lineage>
        <taxon>Bacteria</taxon>
        <taxon>Bacillati</taxon>
        <taxon>Actinomycetota</taxon>
        <taxon>Actinomycetes</taxon>
        <taxon>Kitasatosporales</taxon>
        <taxon>Streptomycetaceae</taxon>
        <taxon>Streptomyces</taxon>
    </lineage>
</organism>
<dbReference type="AlphaFoldDB" id="A0A0M8QLJ9"/>